<comment type="caution">
    <text evidence="3">The sequence shown here is derived from an EMBL/GenBank/DDBJ whole genome shotgun (WGS) entry which is preliminary data.</text>
</comment>
<dbReference type="AlphaFoldDB" id="A0A317D3F3"/>
<protein>
    <recommendedName>
        <fullName evidence="2">DUF11 domain-containing protein</fullName>
    </recommendedName>
</protein>
<name>A0A317D3F3_9ACTN</name>
<sequence>MVNQNLHSRALRTLKAGSLATAVVASLLAALPGAASAAPDPADVVVGVTSDPGEVGPAGGRVRLTVSARNAGGAAATDTILKLSLPSGATLDVGDSLGGWTCDAAAAKCKYGTLAAGTDTALVLGVTLPPATDGQKTTVTATASTQSREASTTNNTASANIEYVAKPDLAFSFEFASGEISYLGGNGGRGSVQARATNIGTTPAPGARFTFQMPPDAFAGAWTTDPAWNCDFSTSTWVCENDREIAPGGMAYLNFYPYFPAGTVGDTRTVTASVSTSAPERSLANNSGTTTFTYVVPPPGDLELYGVDVVAREELRANEEFELSVVVNLMGGTPSENTAVRVPLPATVEPTSLDPGDANWTCRLNDAADDRFVECTRPYWDIGTSNSQLLLKLKANAGTPDGPLTFTATASASTPEVSLENNTATDSVTYVPQGIITGHAWIDTDRDGQRDADEPNAYGKVGKIEFVLEGTEPSWDVPMGYINDRDGTYFTRLKPGRYVANVYLQDGVPYSFTTPDVGDNATDSDIVGSTGGYYNRGWSAVVEVKDAAETHVDIGLAPAV</sequence>
<evidence type="ECO:0000256" key="1">
    <source>
        <dbReference type="SAM" id="SignalP"/>
    </source>
</evidence>
<accession>A0A317D3F3</accession>
<dbReference type="Proteomes" id="UP000245410">
    <property type="component" value="Unassembled WGS sequence"/>
</dbReference>
<proteinExistence type="predicted"/>
<dbReference type="InterPro" id="IPR013783">
    <property type="entry name" value="Ig-like_fold"/>
</dbReference>
<keyword evidence="4" id="KW-1185">Reference proteome</keyword>
<feature type="signal peptide" evidence="1">
    <location>
        <begin position="1"/>
        <end position="37"/>
    </location>
</feature>
<organism evidence="3 4">
    <name type="scientific">Micromonospora acroterricola</name>
    <dbReference type="NCBI Taxonomy" id="2202421"/>
    <lineage>
        <taxon>Bacteria</taxon>
        <taxon>Bacillati</taxon>
        <taxon>Actinomycetota</taxon>
        <taxon>Actinomycetes</taxon>
        <taxon>Micromonosporales</taxon>
        <taxon>Micromonosporaceae</taxon>
        <taxon>Micromonospora</taxon>
    </lineage>
</organism>
<keyword evidence="1" id="KW-0732">Signal</keyword>
<gene>
    <name evidence="3" type="ORF">DKT68_13175</name>
</gene>
<evidence type="ECO:0000313" key="4">
    <source>
        <dbReference type="Proteomes" id="UP000245410"/>
    </source>
</evidence>
<dbReference type="InterPro" id="IPR001434">
    <property type="entry name" value="OmcB-like_DUF11"/>
</dbReference>
<dbReference type="Pfam" id="PF01345">
    <property type="entry name" value="DUF11"/>
    <property type="match status" value="1"/>
</dbReference>
<dbReference type="GO" id="GO:0005975">
    <property type="term" value="P:carbohydrate metabolic process"/>
    <property type="evidence" value="ECO:0007669"/>
    <property type="project" value="UniProtKB-ARBA"/>
</dbReference>
<dbReference type="Gene3D" id="2.60.40.10">
    <property type="entry name" value="Immunoglobulins"/>
    <property type="match status" value="2"/>
</dbReference>
<evidence type="ECO:0000259" key="2">
    <source>
        <dbReference type="Pfam" id="PF01345"/>
    </source>
</evidence>
<reference evidence="3 4" key="1">
    <citation type="submission" date="2018-05" db="EMBL/GenBank/DDBJ databases">
        <title>Micromonospora atacamensis sp. nov., a novel actinobacteria isolated from high altitude Atacama Desert soil.</title>
        <authorList>
            <person name="Carro L."/>
            <person name="Golinska P."/>
            <person name="Klenk H.-P."/>
            <person name="Goodfellow M."/>
        </authorList>
    </citation>
    <scope>NUCLEOTIDE SEQUENCE [LARGE SCALE GENOMIC DNA]</scope>
    <source>
        <strain evidence="3 4">5R2A7</strain>
    </source>
</reference>
<evidence type="ECO:0000313" key="3">
    <source>
        <dbReference type="EMBL" id="PWR09084.1"/>
    </source>
</evidence>
<feature type="domain" description="DUF11" evidence="2">
    <location>
        <begin position="43"/>
        <end position="161"/>
    </location>
</feature>
<dbReference type="EMBL" id="QGKR01000185">
    <property type="protein sequence ID" value="PWR09084.1"/>
    <property type="molecule type" value="Genomic_DNA"/>
</dbReference>
<feature type="chain" id="PRO_5016410882" description="DUF11 domain-containing protein" evidence="1">
    <location>
        <begin position="38"/>
        <end position="560"/>
    </location>
</feature>